<dbReference type="Proteomes" id="UP000005143">
    <property type="component" value="Unassembled WGS sequence"/>
</dbReference>
<keyword evidence="2" id="KW-1185">Reference proteome</keyword>
<proteinExistence type="predicted"/>
<evidence type="ECO:0000313" key="1">
    <source>
        <dbReference type="EMBL" id="EHN12819.1"/>
    </source>
</evidence>
<evidence type="ECO:0000313" key="2">
    <source>
        <dbReference type="Proteomes" id="UP000005143"/>
    </source>
</evidence>
<accession>H0E0K0</accession>
<name>H0E0K0_9ACTN</name>
<gene>
    <name evidence="1" type="ORF">PAI11_03080</name>
</gene>
<reference evidence="1 2" key="1">
    <citation type="journal article" date="2013" name="Biodegradation">
        <title>Quantitative proteomic analysis of ibuprofen-degrading Patulibacter sp. strain I11.</title>
        <authorList>
            <person name="Almeida B."/>
            <person name="Kjeldal H."/>
            <person name="Lolas I."/>
            <person name="Knudsen A.D."/>
            <person name="Carvalho G."/>
            <person name="Nielsen K.L."/>
            <person name="Barreto Crespo M.T."/>
            <person name="Stensballe A."/>
            <person name="Nielsen J.L."/>
        </authorList>
    </citation>
    <scope>NUCLEOTIDE SEQUENCE [LARGE SCALE GENOMIC DNA]</scope>
    <source>
        <strain evidence="1 2">I11</strain>
    </source>
</reference>
<protein>
    <submittedName>
        <fullName evidence="1">Uncharacterized protein</fullName>
    </submittedName>
</protein>
<dbReference type="AlphaFoldDB" id="H0E0K0"/>
<organism evidence="1 2">
    <name type="scientific">Patulibacter medicamentivorans</name>
    <dbReference type="NCBI Taxonomy" id="1097667"/>
    <lineage>
        <taxon>Bacteria</taxon>
        <taxon>Bacillati</taxon>
        <taxon>Actinomycetota</taxon>
        <taxon>Thermoleophilia</taxon>
        <taxon>Solirubrobacterales</taxon>
        <taxon>Patulibacteraceae</taxon>
        <taxon>Patulibacter</taxon>
    </lineage>
</organism>
<dbReference type="EMBL" id="AGUD01000010">
    <property type="protein sequence ID" value="EHN12819.1"/>
    <property type="molecule type" value="Genomic_DNA"/>
</dbReference>
<comment type="caution">
    <text evidence="1">The sequence shown here is derived from an EMBL/GenBank/DDBJ whole genome shotgun (WGS) entry which is preliminary data.</text>
</comment>
<sequence>MALLRDPRARRAIGLRPAWRNRHWVLYRFTRDAPLLIQARDRDGDPIGIDGFGGDRARVSELTADRVVLRGTAAGDFALRVRYSPFLEVKHGSACLSTDSGGWTHVRLMVHGTVTLGTGLPGPWRRAQPANCDR</sequence>